<evidence type="ECO:0000256" key="6">
    <source>
        <dbReference type="ARBA" id="ARBA00022801"/>
    </source>
</evidence>
<dbReference type="GO" id="GO:0005634">
    <property type="term" value="C:nucleus"/>
    <property type="evidence" value="ECO:0007669"/>
    <property type="project" value="UniProtKB-SubCell"/>
</dbReference>
<keyword evidence="3" id="KW-0813">Transport</keyword>
<dbReference type="GeneID" id="26839171"/>
<dbReference type="PANTHER" id="PTHR22624">
    <property type="entry name" value="CYSTEINE PROTEASE ATG4"/>
    <property type="match status" value="1"/>
</dbReference>
<sequence>MSDRDNNEHGASSNKIASNENNEANKLGFNFGQLWLQITTTYPLIDRIDNQRLSRDENIGAEQEKNPVVILGKTYDDVSMNDGVIEQDIHSKIWLTYRTGFEPIPKSLDGPQPLSFVQSMVFNRNPISSTFNNFHGLIDNDNFTTDVGWGCMIRTSQSLLANAYQLLLLGRDFSYDRDRNLRHDEIIDMFLDEPRAPFSLHNFIKVASELPLRVKPGQWFGPNAASLSIKRLCDNVYLRNGAGKVKVLISESSNLYDDTITQMFTTLNPVPDALLILLPVRLGIDKVNPLYHASVLQLLSLNQSVGIAGGKPSSSFYFFGYQGNDLLYLDPHYPQFIKNKASIYDTYHTNLYQKLSVDDMDPSMMIGILIKDINDYEDFKRSCTVLSNKILHFHSTSENPDRRTSISEFKRKNSEFVCIELKDVQRGEEFITINNTSNDDLTNLEGFVDMADEFDREIDQNNKDNSFDDDEPINVSQTSIGTS</sequence>
<evidence type="ECO:0000256" key="9">
    <source>
        <dbReference type="ARBA" id="ARBA00023006"/>
    </source>
</evidence>
<organism evidence="14 15">
    <name type="scientific">Debaryomyces fabryi</name>
    <dbReference type="NCBI Taxonomy" id="58627"/>
    <lineage>
        <taxon>Eukaryota</taxon>
        <taxon>Fungi</taxon>
        <taxon>Dikarya</taxon>
        <taxon>Ascomycota</taxon>
        <taxon>Saccharomycotina</taxon>
        <taxon>Pichiomycetes</taxon>
        <taxon>Debaryomycetaceae</taxon>
        <taxon>Debaryomyces</taxon>
    </lineage>
</organism>
<evidence type="ECO:0000256" key="12">
    <source>
        <dbReference type="SAM" id="MobiDB-lite"/>
    </source>
</evidence>
<evidence type="ECO:0000256" key="11">
    <source>
        <dbReference type="RuleBase" id="RU363115"/>
    </source>
</evidence>
<dbReference type="GO" id="GO:0016485">
    <property type="term" value="P:protein processing"/>
    <property type="evidence" value="ECO:0007669"/>
    <property type="project" value="TreeGrafter"/>
</dbReference>
<keyword evidence="6 11" id="KW-0378">Hydrolase</keyword>
<dbReference type="EC" id="3.4.22.-" evidence="11"/>
<dbReference type="OrthoDB" id="2960936at2759"/>
<protein>
    <recommendedName>
        <fullName evidence="11">Cysteine protease</fullName>
        <ecNumber evidence="11">3.4.22.-</ecNumber>
    </recommendedName>
</protein>
<evidence type="ECO:0000256" key="2">
    <source>
        <dbReference type="ARBA" id="ARBA00010958"/>
    </source>
</evidence>
<keyword evidence="7" id="KW-0788">Thiol protease</keyword>
<feature type="compositionally biased region" description="Polar residues" evidence="12">
    <location>
        <begin position="474"/>
        <end position="483"/>
    </location>
</feature>
<evidence type="ECO:0000256" key="10">
    <source>
        <dbReference type="ARBA" id="ARBA00029362"/>
    </source>
</evidence>
<dbReference type="InterPro" id="IPR005078">
    <property type="entry name" value="Peptidase_C54"/>
</dbReference>
<dbReference type="Proteomes" id="UP000054251">
    <property type="component" value="Unassembled WGS sequence"/>
</dbReference>
<feature type="region of interest" description="Disordered" evidence="12">
    <location>
        <begin position="460"/>
        <end position="483"/>
    </location>
</feature>
<dbReference type="EMBL" id="LMYN01000035">
    <property type="protein sequence ID" value="KSA02088.1"/>
    <property type="molecule type" value="Genomic_DNA"/>
</dbReference>
<dbReference type="GO" id="GO:0015031">
    <property type="term" value="P:protein transport"/>
    <property type="evidence" value="ECO:0007669"/>
    <property type="project" value="UniProtKB-KW"/>
</dbReference>
<keyword evidence="4 11" id="KW-0963">Cytoplasm</keyword>
<accession>A0A0V1Q0M4</accession>
<evidence type="ECO:0000313" key="15">
    <source>
        <dbReference type="Proteomes" id="UP000054251"/>
    </source>
</evidence>
<dbReference type="AlphaFoldDB" id="A0A0V1Q0M4"/>
<dbReference type="GO" id="GO:0034727">
    <property type="term" value="P:piecemeal microautophagy of the nucleus"/>
    <property type="evidence" value="ECO:0007669"/>
    <property type="project" value="TreeGrafter"/>
</dbReference>
<comment type="function">
    <text evidence="11">Required for selective autophagic degradation of the nucleus (nucleophagy) as well as for mitophagy which contributes to regulate mitochondrial quantity and quality by eliminating the mitochondria to a basal level to fulfill cellular energy requirements and preventing excess ROS production.</text>
</comment>
<keyword evidence="5 11" id="KW-0645">Protease</keyword>
<evidence type="ECO:0000256" key="8">
    <source>
        <dbReference type="ARBA" id="ARBA00022927"/>
    </source>
</evidence>
<comment type="catalytic activity">
    <reaction evidence="10">
        <text>[protein]-C-terminal L-amino acid-glycyl-phosphatidylethanolamide + H2O = [protein]-C-terminal L-amino acid-glycine + a 1,2-diacyl-sn-glycero-3-phosphoethanolamine</text>
        <dbReference type="Rhea" id="RHEA:67548"/>
        <dbReference type="Rhea" id="RHEA-COMP:17323"/>
        <dbReference type="Rhea" id="RHEA-COMP:17324"/>
        <dbReference type="ChEBI" id="CHEBI:15377"/>
        <dbReference type="ChEBI" id="CHEBI:64612"/>
        <dbReference type="ChEBI" id="CHEBI:172940"/>
        <dbReference type="ChEBI" id="CHEBI:172941"/>
    </reaction>
    <physiologicalReaction direction="left-to-right" evidence="10">
        <dbReference type="Rhea" id="RHEA:67549"/>
    </physiologicalReaction>
</comment>
<dbReference type="SUPFAM" id="SSF54001">
    <property type="entry name" value="Cysteine proteinases"/>
    <property type="match status" value="1"/>
</dbReference>
<keyword evidence="8" id="KW-0653">Protein transport</keyword>
<dbReference type="RefSeq" id="XP_015468190.1">
    <property type="nucleotide sequence ID" value="XM_015610992.1"/>
</dbReference>
<keyword evidence="9" id="KW-0072">Autophagy</keyword>
<proteinExistence type="inferred from homology"/>
<keyword evidence="15" id="KW-1185">Reference proteome</keyword>
<name>A0A0V1Q0M4_9ASCO</name>
<evidence type="ECO:0000259" key="13">
    <source>
        <dbReference type="Pfam" id="PF03416"/>
    </source>
</evidence>
<evidence type="ECO:0000256" key="4">
    <source>
        <dbReference type="ARBA" id="ARBA00022490"/>
    </source>
</evidence>
<comment type="caution">
    <text evidence="14">The sequence shown here is derived from an EMBL/GenBank/DDBJ whole genome shotgun (WGS) entry which is preliminary data.</text>
</comment>
<dbReference type="GO" id="GO:0035973">
    <property type="term" value="P:aggrephagy"/>
    <property type="evidence" value="ECO:0007669"/>
    <property type="project" value="TreeGrafter"/>
</dbReference>
<dbReference type="PANTHER" id="PTHR22624:SF49">
    <property type="entry name" value="CYSTEINE PROTEASE"/>
    <property type="match status" value="1"/>
</dbReference>
<dbReference type="GO" id="GO:0019786">
    <property type="term" value="F:protein-phosphatidylethanolamide deconjugating activity"/>
    <property type="evidence" value="ECO:0007669"/>
    <property type="project" value="InterPro"/>
</dbReference>
<dbReference type="InterPro" id="IPR046792">
    <property type="entry name" value="Peptidase_C54_cat"/>
</dbReference>
<evidence type="ECO:0000313" key="14">
    <source>
        <dbReference type="EMBL" id="KSA02088.1"/>
    </source>
</evidence>
<comment type="subcellular location">
    <subcellularLocation>
        <location evidence="11">Nucleus</location>
    </subcellularLocation>
    <subcellularLocation>
        <location evidence="11">Cytoplasm</location>
    </subcellularLocation>
    <subcellularLocation>
        <location evidence="1">Preautophagosomal structure</location>
    </subcellularLocation>
</comment>
<evidence type="ECO:0000256" key="1">
    <source>
        <dbReference type="ARBA" id="ARBA00004329"/>
    </source>
</evidence>
<gene>
    <name evidence="14" type="ORF">AC631_02162</name>
</gene>
<comment type="similarity">
    <text evidence="2 11">Belongs to the peptidase C54 family.</text>
</comment>
<dbReference type="GO" id="GO:0000045">
    <property type="term" value="P:autophagosome assembly"/>
    <property type="evidence" value="ECO:0007669"/>
    <property type="project" value="TreeGrafter"/>
</dbReference>
<dbReference type="GO" id="GO:0000423">
    <property type="term" value="P:mitophagy"/>
    <property type="evidence" value="ECO:0007669"/>
    <property type="project" value="TreeGrafter"/>
</dbReference>
<dbReference type="Pfam" id="PF03416">
    <property type="entry name" value="Peptidase_C54"/>
    <property type="match status" value="1"/>
</dbReference>
<evidence type="ECO:0000256" key="5">
    <source>
        <dbReference type="ARBA" id="ARBA00022670"/>
    </source>
</evidence>
<evidence type="ECO:0000256" key="7">
    <source>
        <dbReference type="ARBA" id="ARBA00022807"/>
    </source>
</evidence>
<dbReference type="InterPro" id="IPR038765">
    <property type="entry name" value="Papain-like_cys_pep_sf"/>
</dbReference>
<reference evidence="14 15" key="1">
    <citation type="submission" date="2015-11" db="EMBL/GenBank/DDBJ databases">
        <title>The genome of Debaryomyces fabryi.</title>
        <authorList>
            <person name="Tafer H."/>
            <person name="Lopandic K."/>
        </authorList>
    </citation>
    <scope>NUCLEOTIDE SEQUENCE [LARGE SCALE GENOMIC DNA]</scope>
    <source>
        <strain evidence="14 15">CBS 789</strain>
    </source>
</reference>
<keyword evidence="11" id="KW-0539">Nucleus</keyword>
<dbReference type="GO" id="GO:0004197">
    <property type="term" value="F:cysteine-type endopeptidase activity"/>
    <property type="evidence" value="ECO:0007669"/>
    <property type="project" value="TreeGrafter"/>
</dbReference>
<feature type="domain" description="Peptidase C54 catalytic" evidence="13">
    <location>
        <begin position="85"/>
        <end position="381"/>
    </location>
</feature>
<evidence type="ECO:0000256" key="3">
    <source>
        <dbReference type="ARBA" id="ARBA00022448"/>
    </source>
</evidence>
<dbReference type="GO" id="GO:0000407">
    <property type="term" value="C:phagophore assembly site"/>
    <property type="evidence" value="ECO:0007669"/>
    <property type="project" value="UniProtKB-SubCell"/>
</dbReference>